<organism evidence="2 3">
    <name type="scientific">Candidatus Gottesmanbacteria bacterium RBG_13_45_10</name>
    <dbReference type="NCBI Taxonomy" id="1798370"/>
    <lineage>
        <taxon>Bacteria</taxon>
        <taxon>Candidatus Gottesmaniibacteriota</taxon>
    </lineage>
</organism>
<evidence type="ECO:0000313" key="2">
    <source>
        <dbReference type="EMBL" id="OGG11792.1"/>
    </source>
</evidence>
<comment type="caution">
    <text evidence="2">The sequence shown here is derived from an EMBL/GenBank/DDBJ whole genome shotgun (WGS) entry which is preliminary data.</text>
</comment>
<accession>A0A1F5ZI41</accession>
<reference evidence="2 3" key="1">
    <citation type="journal article" date="2016" name="Nat. Commun.">
        <title>Thousands of microbial genomes shed light on interconnected biogeochemical processes in an aquifer system.</title>
        <authorList>
            <person name="Anantharaman K."/>
            <person name="Brown C.T."/>
            <person name="Hug L.A."/>
            <person name="Sharon I."/>
            <person name="Castelle C.J."/>
            <person name="Probst A.J."/>
            <person name="Thomas B.C."/>
            <person name="Singh A."/>
            <person name="Wilkins M.J."/>
            <person name="Karaoz U."/>
            <person name="Brodie E.L."/>
            <person name="Williams K.H."/>
            <person name="Hubbard S.S."/>
            <person name="Banfield J.F."/>
        </authorList>
    </citation>
    <scope>NUCLEOTIDE SEQUENCE [LARGE SCALE GENOMIC DNA]</scope>
</reference>
<evidence type="ECO:0000256" key="1">
    <source>
        <dbReference type="SAM" id="MobiDB-lite"/>
    </source>
</evidence>
<gene>
    <name evidence="2" type="ORF">A2Z00_01855</name>
</gene>
<evidence type="ECO:0000313" key="3">
    <source>
        <dbReference type="Proteomes" id="UP000177268"/>
    </source>
</evidence>
<dbReference type="Proteomes" id="UP000177268">
    <property type="component" value="Unassembled WGS sequence"/>
</dbReference>
<dbReference type="EMBL" id="MFIZ01000015">
    <property type="protein sequence ID" value="OGG11792.1"/>
    <property type="molecule type" value="Genomic_DNA"/>
</dbReference>
<feature type="region of interest" description="Disordered" evidence="1">
    <location>
        <begin position="1"/>
        <end position="31"/>
    </location>
</feature>
<feature type="compositionally biased region" description="Basic residues" evidence="1">
    <location>
        <begin position="124"/>
        <end position="133"/>
    </location>
</feature>
<name>A0A1F5ZI41_9BACT</name>
<proteinExistence type="predicted"/>
<dbReference type="AlphaFoldDB" id="A0A1F5ZI41"/>
<protein>
    <submittedName>
        <fullName evidence="2">Uncharacterized protein</fullName>
    </submittedName>
</protein>
<sequence length="133" mass="14894">MPENEADPTQPTSQPDLDALDTPPHLPKEQGTIFYVGYRRIENSGVELPDQGPMTSAYLLSLPEEARRDIIHAIANALGVPVHCLTEAQANELDEKLRQKGLGRPGTDFLSNTHEHSPRSPQTPKKKRHNRYH</sequence>
<feature type="region of interest" description="Disordered" evidence="1">
    <location>
        <begin position="96"/>
        <end position="133"/>
    </location>
</feature>